<dbReference type="SUPFAM" id="SSF56300">
    <property type="entry name" value="Metallo-dependent phosphatases"/>
    <property type="match status" value="1"/>
</dbReference>
<dbReference type="SUPFAM" id="SSF55816">
    <property type="entry name" value="5'-nucleotidase (syn. UDP-sugar hydrolase), C-terminal domain"/>
    <property type="match status" value="1"/>
</dbReference>
<feature type="domain" description="5'-Nucleotidase C-terminal" evidence="2">
    <location>
        <begin position="298"/>
        <end position="452"/>
    </location>
</feature>
<dbReference type="InterPro" id="IPR008334">
    <property type="entry name" value="5'-Nucleotdase_C"/>
</dbReference>
<keyword evidence="4" id="KW-1185">Reference proteome</keyword>
<organism evidence="3 4">
    <name type="scientific">Brumicola blandensis</name>
    <dbReference type="NCBI Taxonomy" id="3075611"/>
    <lineage>
        <taxon>Bacteria</taxon>
        <taxon>Pseudomonadati</taxon>
        <taxon>Pseudomonadota</taxon>
        <taxon>Gammaproteobacteria</taxon>
        <taxon>Alteromonadales</taxon>
        <taxon>Alteromonadaceae</taxon>
        <taxon>Brumicola</taxon>
    </lineage>
</organism>
<gene>
    <name evidence="3" type="ORF">RM544_07085</name>
</gene>
<reference evidence="3 4" key="1">
    <citation type="submission" date="2023-09" db="EMBL/GenBank/DDBJ databases">
        <authorList>
            <person name="Rey-Velasco X."/>
        </authorList>
    </citation>
    <scope>NUCLEOTIDE SEQUENCE [LARGE SCALE GENOMIC DNA]</scope>
    <source>
        <strain evidence="3 4">W409</strain>
    </source>
</reference>
<evidence type="ECO:0000256" key="1">
    <source>
        <dbReference type="SAM" id="SignalP"/>
    </source>
</evidence>
<evidence type="ECO:0000313" key="4">
    <source>
        <dbReference type="Proteomes" id="UP001249020"/>
    </source>
</evidence>
<sequence>MNLKTIASLLLLFSFSRFCFPQSDTLTILFAADMPIIGQNESGSYAQLATAVKQYRAAQADTLFLFGGNSLGPSPMSSFDSGSHIVDLLNSIEPDAMGVTKREYSYFEEQLSLRSFEAVFPMVASNIFDPLQNSMQNGLMKSVTIERAGIKIGIMAVVDPLAKQQYLLNRVVVEDISTSVTQEAEILRRAGAELIIVMHGSLFPELDDLLERKVVDITLSKDHFAPEREIEKSKNIDNKILITEAGDFALLQISKQSDESIDIQWQRQTLSRFALDPDIASLELDYVQRLDRLMNLPIATVKKGFNTFRNATRSSENEFANMITDAMLDYTDADIAIINSGGIRGDTVYAPSHVFTRKNLVSELPFRAGIVTVQILGQDLLEALELSVSEFDYNKGRFPQLSGAEIIFDSSRPANSRMLSIKIQGEEIQADKLYTLATTDYLYNGGDGYTEFANGQLIENSQNERIILSDLVLYSILQTKVISVEKQNRIVNAAKLKGAEQ</sequence>
<dbReference type="InterPro" id="IPR029052">
    <property type="entry name" value="Metallo-depent_PP-like"/>
</dbReference>
<comment type="caution">
    <text evidence="3">The sequence shown here is derived from an EMBL/GenBank/DDBJ whole genome shotgun (WGS) entry which is preliminary data.</text>
</comment>
<dbReference type="GO" id="GO:0016787">
    <property type="term" value="F:hydrolase activity"/>
    <property type="evidence" value="ECO:0007669"/>
    <property type="project" value="InterPro"/>
</dbReference>
<evidence type="ECO:0000313" key="3">
    <source>
        <dbReference type="EMBL" id="MDT0582297.1"/>
    </source>
</evidence>
<accession>A0AAW8QZ33</accession>
<protein>
    <submittedName>
        <fullName evidence="3">5'-nucleotidase C-terminal domain-containing protein</fullName>
    </submittedName>
</protein>
<keyword evidence="1" id="KW-0732">Signal</keyword>
<evidence type="ECO:0000259" key="2">
    <source>
        <dbReference type="Pfam" id="PF02872"/>
    </source>
</evidence>
<dbReference type="RefSeq" id="WP_311361062.1">
    <property type="nucleotide sequence ID" value="NZ_JAVRIE010000002.1"/>
</dbReference>
<dbReference type="InterPro" id="IPR036907">
    <property type="entry name" value="5'-Nucleotdase_C_sf"/>
</dbReference>
<dbReference type="InterPro" id="IPR006179">
    <property type="entry name" value="5_nucleotidase/apyrase"/>
</dbReference>
<name>A0AAW8QZ33_9ALTE</name>
<dbReference type="PANTHER" id="PTHR11575:SF24">
    <property type="entry name" value="5'-NUCLEOTIDASE"/>
    <property type="match status" value="1"/>
</dbReference>
<proteinExistence type="predicted"/>
<dbReference type="EMBL" id="JAVRIE010000002">
    <property type="protein sequence ID" value="MDT0582297.1"/>
    <property type="molecule type" value="Genomic_DNA"/>
</dbReference>
<dbReference type="Gene3D" id="3.90.780.10">
    <property type="entry name" value="5'-Nucleotidase, C-terminal domain"/>
    <property type="match status" value="1"/>
</dbReference>
<dbReference type="AlphaFoldDB" id="A0AAW8QZ33"/>
<dbReference type="GO" id="GO:0009166">
    <property type="term" value="P:nucleotide catabolic process"/>
    <property type="evidence" value="ECO:0007669"/>
    <property type="project" value="InterPro"/>
</dbReference>
<feature type="signal peptide" evidence="1">
    <location>
        <begin position="1"/>
        <end position="19"/>
    </location>
</feature>
<dbReference type="Gene3D" id="3.60.21.10">
    <property type="match status" value="1"/>
</dbReference>
<dbReference type="Proteomes" id="UP001249020">
    <property type="component" value="Unassembled WGS sequence"/>
</dbReference>
<dbReference type="PANTHER" id="PTHR11575">
    <property type="entry name" value="5'-NUCLEOTIDASE-RELATED"/>
    <property type="match status" value="1"/>
</dbReference>
<feature type="chain" id="PRO_5043555446" evidence="1">
    <location>
        <begin position="20"/>
        <end position="501"/>
    </location>
</feature>
<dbReference type="Pfam" id="PF02872">
    <property type="entry name" value="5_nucleotid_C"/>
    <property type="match status" value="1"/>
</dbReference>